<dbReference type="EMBL" id="JAHWGI010001169">
    <property type="protein sequence ID" value="KAK3924295.1"/>
    <property type="molecule type" value="Genomic_DNA"/>
</dbReference>
<feature type="region of interest" description="Disordered" evidence="1">
    <location>
        <begin position="458"/>
        <end position="496"/>
    </location>
</feature>
<feature type="compositionally biased region" description="Basic and acidic residues" evidence="1">
    <location>
        <begin position="475"/>
        <end position="485"/>
    </location>
</feature>
<comment type="caution">
    <text evidence="3">The sequence shown here is derived from an EMBL/GenBank/DDBJ whole genome shotgun (WGS) entry which is preliminary data.</text>
</comment>
<evidence type="ECO:0000259" key="2">
    <source>
        <dbReference type="Pfam" id="PF20700"/>
    </source>
</evidence>
<dbReference type="InterPro" id="IPR049012">
    <property type="entry name" value="Mutator_transp_dom"/>
</dbReference>
<keyword evidence="3" id="KW-0261">Viral envelope protein</keyword>
<evidence type="ECO:0000313" key="4">
    <source>
        <dbReference type="Proteomes" id="UP001219518"/>
    </source>
</evidence>
<dbReference type="PANTHER" id="PTHR33309:SF3">
    <property type="entry name" value="CCHC-TYPE DOMAIN-CONTAINING PROTEIN"/>
    <property type="match status" value="1"/>
</dbReference>
<dbReference type="Pfam" id="PF20700">
    <property type="entry name" value="Mutator"/>
    <property type="match status" value="1"/>
</dbReference>
<sequence>MPKDSGRSGKRPKVKKPPPNRHTLASLSRQWSREKQGEEGGGEAEEPERPSSASENKLSDSDATVDPQRESWSGVRVVDRDKIFKNITECVACQKCRGNVKITEIRRVGLSSLYNLECLRKCGVLKTFRNSDIVKDNPTTKFETEANRRFVLASQAFGIKHGGLKTSSAMMDLPPPISQKLYDQTVKFGHSAVQEEANASMLRAVEEEVELSGARDLKGSGDGTWQKRGFSSKNGVVSFIGAEPGKVIDVEVMSTVCFGCSNYKGPKQGPEYDEWKQTHEADCSVNHKASSGMMEVEGMVKIFERSEARAGVRYESYIGDGDSKTFPAIVKAKPYGNDLIPKKGSVIECTGHVQKGMGTRLRNLKKDMKSKKLSDGKTIGGRGRLADKTIDQIASFYGNAVRDSKTVKEMKDKIWAIFFHYRSTDKQPQHHLCPTGPDSWCKYQKAVSADQLRIDKSVRRSLDSTKEARKAKRQKEKEEAERRASSEGTSYAAGAF</sequence>
<feature type="compositionally biased region" description="Basic residues" evidence="1">
    <location>
        <begin position="8"/>
        <end position="19"/>
    </location>
</feature>
<protein>
    <submittedName>
        <fullName evidence="3">Envelope protein UL45</fullName>
    </submittedName>
</protein>
<dbReference type="Proteomes" id="UP001219518">
    <property type="component" value="Unassembled WGS sequence"/>
</dbReference>
<dbReference type="PANTHER" id="PTHR33309">
    <property type="entry name" value="KERATIN, ULTRA HIGH-SULFUR MATRIX PROTEIN-LIKE"/>
    <property type="match status" value="1"/>
</dbReference>
<evidence type="ECO:0000313" key="3">
    <source>
        <dbReference type="EMBL" id="KAK3924295.1"/>
    </source>
</evidence>
<keyword evidence="4" id="KW-1185">Reference proteome</keyword>
<organism evidence="3 4">
    <name type="scientific">Frankliniella fusca</name>
    <dbReference type="NCBI Taxonomy" id="407009"/>
    <lineage>
        <taxon>Eukaryota</taxon>
        <taxon>Metazoa</taxon>
        <taxon>Ecdysozoa</taxon>
        <taxon>Arthropoda</taxon>
        <taxon>Hexapoda</taxon>
        <taxon>Insecta</taxon>
        <taxon>Pterygota</taxon>
        <taxon>Neoptera</taxon>
        <taxon>Paraneoptera</taxon>
        <taxon>Thysanoptera</taxon>
        <taxon>Terebrantia</taxon>
        <taxon>Thripoidea</taxon>
        <taxon>Thripidae</taxon>
        <taxon>Frankliniella</taxon>
    </lineage>
</organism>
<proteinExistence type="predicted"/>
<reference evidence="3" key="1">
    <citation type="submission" date="2021-07" db="EMBL/GenBank/DDBJ databases">
        <authorList>
            <person name="Catto M.A."/>
            <person name="Jacobson A."/>
            <person name="Kennedy G."/>
            <person name="Labadie P."/>
            <person name="Hunt B.G."/>
            <person name="Srinivasan R."/>
        </authorList>
    </citation>
    <scope>NUCLEOTIDE SEQUENCE</scope>
    <source>
        <strain evidence="3">PL_HMW_Pooled</strain>
        <tissue evidence="3">Head</tissue>
    </source>
</reference>
<reference evidence="3" key="2">
    <citation type="journal article" date="2023" name="BMC Genomics">
        <title>Pest status, molecular evolution, and epigenetic factors derived from the genome assembly of Frankliniella fusca, a thysanopteran phytovirus vector.</title>
        <authorList>
            <person name="Catto M.A."/>
            <person name="Labadie P.E."/>
            <person name="Jacobson A.L."/>
            <person name="Kennedy G.G."/>
            <person name="Srinivasan R."/>
            <person name="Hunt B.G."/>
        </authorList>
    </citation>
    <scope>NUCLEOTIDE SEQUENCE</scope>
    <source>
        <strain evidence="3">PL_HMW_Pooled</strain>
    </source>
</reference>
<keyword evidence="3" id="KW-0946">Virion</keyword>
<name>A0AAE1HMY1_9NEOP</name>
<evidence type="ECO:0000256" key="1">
    <source>
        <dbReference type="SAM" id="MobiDB-lite"/>
    </source>
</evidence>
<accession>A0AAE1HMY1</accession>
<feature type="domain" description="Mutator-like transposase" evidence="2">
    <location>
        <begin position="74"/>
        <end position="441"/>
    </location>
</feature>
<feature type="region of interest" description="Disordered" evidence="1">
    <location>
        <begin position="1"/>
        <end position="72"/>
    </location>
</feature>
<feature type="compositionally biased region" description="Basic and acidic residues" evidence="1">
    <location>
        <begin position="458"/>
        <end position="468"/>
    </location>
</feature>
<gene>
    <name evidence="3" type="ORF">KUF71_002566</name>
</gene>
<dbReference type="AlphaFoldDB" id="A0AAE1HMY1"/>